<evidence type="ECO:0000313" key="2">
    <source>
        <dbReference type="Proteomes" id="UP000494115"/>
    </source>
</evidence>
<protein>
    <submittedName>
        <fullName evidence="1">Uncharacterized protein</fullName>
    </submittedName>
</protein>
<accession>A0A6S7BDQ3</accession>
<dbReference type="Proteomes" id="UP000494115">
    <property type="component" value="Unassembled WGS sequence"/>
</dbReference>
<sequence>MIETIRQYRGLEIHPLVYPRSPHREDGSHNYESGFDASVQICRRGSDNTITGTRVFRVSGDVPFPGAGQARLASARFAERLIDGEIEGQSIDDL</sequence>
<dbReference type="AlphaFoldDB" id="A0A6S7BDQ3"/>
<organism evidence="1 2">
    <name type="scientific">Pararobbsia alpina</name>
    <dbReference type="NCBI Taxonomy" id="621374"/>
    <lineage>
        <taxon>Bacteria</taxon>
        <taxon>Pseudomonadati</taxon>
        <taxon>Pseudomonadota</taxon>
        <taxon>Betaproteobacteria</taxon>
        <taxon>Burkholderiales</taxon>
        <taxon>Burkholderiaceae</taxon>
        <taxon>Pararobbsia</taxon>
    </lineage>
</organism>
<name>A0A6S7BDQ3_9BURK</name>
<gene>
    <name evidence="1" type="ORF">LMG28138_02037</name>
</gene>
<dbReference type="EMBL" id="CADIKM010000007">
    <property type="protein sequence ID" value="CAB3785683.1"/>
    <property type="molecule type" value="Genomic_DNA"/>
</dbReference>
<reference evidence="1 2" key="1">
    <citation type="submission" date="2020-04" db="EMBL/GenBank/DDBJ databases">
        <authorList>
            <person name="De Canck E."/>
        </authorList>
    </citation>
    <scope>NUCLEOTIDE SEQUENCE [LARGE SCALE GENOMIC DNA]</scope>
    <source>
        <strain evidence="1 2">LMG 28138</strain>
    </source>
</reference>
<dbReference type="RefSeq" id="WP_175104640.1">
    <property type="nucleotide sequence ID" value="NZ_CADIKM010000007.1"/>
</dbReference>
<keyword evidence="2" id="KW-1185">Reference proteome</keyword>
<proteinExistence type="predicted"/>
<evidence type="ECO:0000313" key="1">
    <source>
        <dbReference type="EMBL" id="CAB3785683.1"/>
    </source>
</evidence>